<reference evidence="2 3" key="1">
    <citation type="submission" date="2015-12" db="EMBL/GenBank/DDBJ databases">
        <title>Nitrous oxide reduction kinetics distinguish bacteria harboring typical versus atypical NosZ.</title>
        <authorList>
            <person name="Yoon S."/>
            <person name="Nissen S."/>
            <person name="Park D."/>
            <person name="Sanford R.A."/>
            <person name="Loeffler F.E."/>
        </authorList>
    </citation>
    <scope>NUCLEOTIDE SEQUENCE [LARGE SCALE GENOMIC DNA]</scope>
    <source>
        <strain evidence="2 3">ATCC BAA-841</strain>
    </source>
</reference>
<dbReference type="GO" id="GO:0005506">
    <property type="term" value="F:iron ion binding"/>
    <property type="evidence" value="ECO:0007669"/>
    <property type="project" value="TreeGrafter"/>
</dbReference>
<dbReference type="AlphaFoldDB" id="A0A133XFR5"/>
<accession>A0A133XFR5</accession>
<dbReference type="InterPro" id="IPR019812">
    <property type="entry name" value="Hydgase_assmbl_chp_CS"/>
</dbReference>
<evidence type="ECO:0000256" key="1">
    <source>
        <dbReference type="ARBA" id="ARBA00006018"/>
    </source>
</evidence>
<comment type="similarity">
    <text evidence="1">Belongs to the HupF/HypC family.</text>
</comment>
<name>A0A133XFR5_9RHOO</name>
<dbReference type="SUPFAM" id="SSF159127">
    <property type="entry name" value="HupF/HypC-like"/>
    <property type="match status" value="1"/>
</dbReference>
<dbReference type="Gene3D" id="2.30.30.140">
    <property type="match status" value="1"/>
</dbReference>
<keyword evidence="3" id="KW-1185">Reference proteome</keyword>
<dbReference type="PANTHER" id="PTHR35177:SF1">
    <property type="entry name" value="HYDROGENASE MATURATION FACTOR HYPC"/>
    <property type="match status" value="1"/>
</dbReference>
<dbReference type="STRING" id="281362.AT959_17920"/>
<dbReference type="GO" id="GO:1902670">
    <property type="term" value="F:carbon dioxide binding"/>
    <property type="evidence" value="ECO:0007669"/>
    <property type="project" value="TreeGrafter"/>
</dbReference>
<dbReference type="GO" id="GO:0008168">
    <property type="term" value="F:methyltransferase activity"/>
    <property type="evidence" value="ECO:0007669"/>
    <property type="project" value="UniProtKB-KW"/>
</dbReference>
<dbReference type="Pfam" id="PF01455">
    <property type="entry name" value="HupF_HypC"/>
    <property type="match status" value="1"/>
</dbReference>
<keyword evidence="2" id="KW-0808">Transferase</keyword>
<evidence type="ECO:0000313" key="2">
    <source>
        <dbReference type="EMBL" id="KXB29800.1"/>
    </source>
</evidence>
<dbReference type="PANTHER" id="PTHR35177">
    <property type="entry name" value="HYDROGENASE MATURATION FACTOR HYBG"/>
    <property type="match status" value="1"/>
</dbReference>
<evidence type="ECO:0000313" key="3">
    <source>
        <dbReference type="Proteomes" id="UP000070186"/>
    </source>
</evidence>
<protein>
    <submittedName>
        <fullName evidence="2">RNA methyltransferase</fullName>
    </submittedName>
</protein>
<dbReference type="RefSeq" id="WP_066886125.1">
    <property type="nucleotide sequence ID" value="NZ_LODL01000035.1"/>
</dbReference>
<dbReference type="Proteomes" id="UP000070186">
    <property type="component" value="Unassembled WGS sequence"/>
</dbReference>
<dbReference type="GO" id="GO:0032259">
    <property type="term" value="P:methylation"/>
    <property type="evidence" value="ECO:0007669"/>
    <property type="project" value="UniProtKB-KW"/>
</dbReference>
<proteinExistence type="inferred from homology"/>
<gene>
    <name evidence="2" type="ORF">AT959_17920</name>
</gene>
<dbReference type="GO" id="GO:0051604">
    <property type="term" value="P:protein maturation"/>
    <property type="evidence" value="ECO:0007669"/>
    <property type="project" value="TreeGrafter"/>
</dbReference>
<keyword evidence="2" id="KW-0489">Methyltransferase</keyword>
<dbReference type="PROSITE" id="PS01097">
    <property type="entry name" value="HUPF_HYPC"/>
    <property type="match status" value="1"/>
</dbReference>
<organism evidence="2 3">
    <name type="scientific">Dechloromonas denitrificans</name>
    <dbReference type="NCBI Taxonomy" id="281362"/>
    <lineage>
        <taxon>Bacteria</taxon>
        <taxon>Pseudomonadati</taxon>
        <taxon>Pseudomonadota</taxon>
        <taxon>Betaproteobacteria</taxon>
        <taxon>Rhodocyclales</taxon>
        <taxon>Azonexaceae</taxon>
        <taxon>Dechloromonas</taxon>
    </lineage>
</organism>
<comment type="caution">
    <text evidence="2">The sequence shown here is derived from an EMBL/GenBank/DDBJ whole genome shotgun (WGS) entry which is preliminary data.</text>
</comment>
<dbReference type="NCBIfam" id="TIGR00074">
    <property type="entry name" value="hypC_hupF"/>
    <property type="match status" value="1"/>
</dbReference>
<dbReference type="InterPro" id="IPR001109">
    <property type="entry name" value="Hydrogenase_HupF/HypC"/>
</dbReference>
<dbReference type="PRINTS" id="PR00445">
    <property type="entry name" value="HUPFHYPC"/>
</dbReference>
<sequence length="100" mass="10688">MCLGIPVQVLECGAHFARCVGRNGEVRIDLSLVGAQPVGSWLLCFLDAAREVIDAERAASINAALNALAAVQSGETDLSAFFADLDREPQLPEFLRTQTS</sequence>
<dbReference type="EMBL" id="LODL01000035">
    <property type="protein sequence ID" value="KXB29800.1"/>
    <property type="molecule type" value="Genomic_DNA"/>
</dbReference>